<keyword evidence="1" id="KW-0472">Membrane</keyword>
<name>A0A915J1E1_ROMCU</name>
<keyword evidence="1" id="KW-1133">Transmembrane helix</keyword>
<protein>
    <submittedName>
        <fullName evidence="3">Uncharacterized protein</fullName>
    </submittedName>
</protein>
<accession>A0A915J1E1</accession>
<dbReference type="Proteomes" id="UP000887565">
    <property type="component" value="Unplaced"/>
</dbReference>
<proteinExistence type="predicted"/>
<keyword evidence="2" id="KW-1185">Reference proteome</keyword>
<feature type="transmembrane region" description="Helical" evidence="1">
    <location>
        <begin position="40"/>
        <end position="59"/>
    </location>
</feature>
<dbReference type="WBParaSite" id="nRc.2.0.1.t20215-RA">
    <property type="protein sequence ID" value="nRc.2.0.1.t20215-RA"/>
    <property type="gene ID" value="nRc.2.0.1.g20215"/>
</dbReference>
<sequence length="60" mass="7047">MTSEKTMPSKAPLTLCRCMLQSPCAREIMDHKSRSQKDKFFILIMIIYNILPEEIIIIFQ</sequence>
<evidence type="ECO:0000256" key="1">
    <source>
        <dbReference type="SAM" id="Phobius"/>
    </source>
</evidence>
<evidence type="ECO:0000313" key="3">
    <source>
        <dbReference type="WBParaSite" id="nRc.2.0.1.t20215-RA"/>
    </source>
</evidence>
<reference evidence="3" key="1">
    <citation type="submission" date="2022-11" db="UniProtKB">
        <authorList>
            <consortium name="WormBaseParasite"/>
        </authorList>
    </citation>
    <scope>IDENTIFICATION</scope>
</reference>
<organism evidence="2 3">
    <name type="scientific">Romanomermis culicivorax</name>
    <name type="common">Nematode worm</name>
    <dbReference type="NCBI Taxonomy" id="13658"/>
    <lineage>
        <taxon>Eukaryota</taxon>
        <taxon>Metazoa</taxon>
        <taxon>Ecdysozoa</taxon>
        <taxon>Nematoda</taxon>
        <taxon>Enoplea</taxon>
        <taxon>Dorylaimia</taxon>
        <taxon>Mermithida</taxon>
        <taxon>Mermithoidea</taxon>
        <taxon>Mermithidae</taxon>
        <taxon>Romanomermis</taxon>
    </lineage>
</organism>
<keyword evidence="1" id="KW-0812">Transmembrane</keyword>
<evidence type="ECO:0000313" key="2">
    <source>
        <dbReference type="Proteomes" id="UP000887565"/>
    </source>
</evidence>
<dbReference type="AlphaFoldDB" id="A0A915J1E1"/>